<dbReference type="AlphaFoldDB" id="A0A9P6DJ87"/>
<feature type="domain" description="GSKIP" evidence="1">
    <location>
        <begin position="68"/>
        <end position="154"/>
    </location>
</feature>
<proteinExistence type="predicted"/>
<organism evidence="2 3">
    <name type="scientific">Pleurotus eryngii</name>
    <name type="common">Boletus of the steppes</name>
    <dbReference type="NCBI Taxonomy" id="5323"/>
    <lineage>
        <taxon>Eukaryota</taxon>
        <taxon>Fungi</taxon>
        <taxon>Dikarya</taxon>
        <taxon>Basidiomycota</taxon>
        <taxon>Agaricomycotina</taxon>
        <taxon>Agaricomycetes</taxon>
        <taxon>Agaricomycetidae</taxon>
        <taxon>Agaricales</taxon>
        <taxon>Pleurotineae</taxon>
        <taxon>Pleurotaceae</taxon>
        <taxon>Pleurotus</taxon>
    </lineage>
</organism>
<keyword evidence="3" id="KW-1185">Reference proteome</keyword>
<dbReference type="Gene3D" id="3.30.2280.10">
    <property type="entry name" value="Hypothetical protein (hspc210)"/>
    <property type="match status" value="1"/>
</dbReference>
<dbReference type="OrthoDB" id="5804279at2759"/>
<dbReference type="InterPro" id="IPR007967">
    <property type="entry name" value="GSKIP_dom"/>
</dbReference>
<comment type="caution">
    <text evidence="2">The sequence shown here is derived from an EMBL/GenBank/DDBJ whole genome shotgun (WGS) entry which is preliminary data.</text>
</comment>
<dbReference type="InterPro" id="IPR023231">
    <property type="entry name" value="GSKIP_dom_sf"/>
</dbReference>
<gene>
    <name evidence="2" type="ORF">BDN71DRAFT_1493683</name>
</gene>
<name>A0A9P6DJ87_PLEER</name>
<reference evidence="2" key="1">
    <citation type="submission" date="2020-11" db="EMBL/GenBank/DDBJ databases">
        <authorList>
            <consortium name="DOE Joint Genome Institute"/>
            <person name="Ahrendt S."/>
            <person name="Riley R."/>
            <person name="Andreopoulos W."/>
            <person name="Labutti K."/>
            <person name="Pangilinan J."/>
            <person name="Ruiz-Duenas F.J."/>
            <person name="Barrasa J.M."/>
            <person name="Sanchez-Garcia M."/>
            <person name="Camarero S."/>
            <person name="Miyauchi S."/>
            <person name="Serrano A."/>
            <person name="Linde D."/>
            <person name="Babiker R."/>
            <person name="Drula E."/>
            <person name="Ayuso-Fernandez I."/>
            <person name="Pacheco R."/>
            <person name="Padilla G."/>
            <person name="Ferreira P."/>
            <person name="Barriuso J."/>
            <person name="Kellner H."/>
            <person name="Castanera R."/>
            <person name="Alfaro M."/>
            <person name="Ramirez L."/>
            <person name="Pisabarro A.G."/>
            <person name="Kuo A."/>
            <person name="Tritt A."/>
            <person name="Lipzen A."/>
            <person name="He G."/>
            <person name="Yan M."/>
            <person name="Ng V."/>
            <person name="Cullen D."/>
            <person name="Martin F."/>
            <person name="Rosso M.-N."/>
            <person name="Henrissat B."/>
            <person name="Hibbett D."/>
            <person name="Martinez A.T."/>
            <person name="Grigoriev I.V."/>
        </authorList>
    </citation>
    <scope>NUCLEOTIDE SEQUENCE</scope>
    <source>
        <strain evidence="2">ATCC 90797</strain>
    </source>
</reference>
<evidence type="ECO:0000313" key="2">
    <source>
        <dbReference type="EMBL" id="KAF9499000.1"/>
    </source>
</evidence>
<dbReference type="Pfam" id="PF05303">
    <property type="entry name" value="GSKIP_dom"/>
    <property type="match status" value="1"/>
</dbReference>
<protein>
    <recommendedName>
        <fullName evidence="1">GSKIP domain-containing protein</fullName>
    </recommendedName>
</protein>
<accession>A0A9P6DJ87</accession>
<dbReference type="EMBL" id="MU154534">
    <property type="protein sequence ID" value="KAF9499000.1"/>
    <property type="molecule type" value="Genomic_DNA"/>
</dbReference>
<sequence>MGDDFNDGSYHGFSMAFACAQVFDRFILRYIRKAAASTLFNLPMIAQAALSFPRRMCATTQKSFAADELSRALIEQSFGITSYRLESSASTLLASAAVTLLEGKTIRITLTSQGYHIENAKQGETYESLDQLLQAASPLYTQQAQAALISRLSRIA</sequence>
<dbReference type="Proteomes" id="UP000807025">
    <property type="component" value="Unassembled WGS sequence"/>
</dbReference>
<evidence type="ECO:0000259" key="1">
    <source>
        <dbReference type="Pfam" id="PF05303"/>
    </source>
</evidence>
<evidence type="ECO:0000313" key="3">
    <source>
        <dbReference type="Proteomes" id="UP000807025"/>
    </source>
</evidence>
<dbReference type="SUPFAM" id="SSF103107">
    <property type="entry name" value="Hypothetical protein c14orf129, hspc210"/>
    <property type="match status" value="1"/>
</dbReference>